<dbReference type="RefSeq" id="WP_132129438.1">
    <property type="nucleotide sequence ID" value="NZ_CP042432.1"/>
</dbReference>
<dbReference type="PANTHER" id="PTHR40980:SF4">
    <property type="entry name" value="TONB-DEPENDENT RECEPTOR-LIKE BETA-BARREL DOMAIN-CONTAINING PROTEIN"/>
    <property type="match status" value="1"/>
</dbReference>
<dbReference type="InterPro" id="IPR008969">
    <property type="entry name" value="CarboxyPept-like_regulatory"/>
</dbReference>
<evidence type="ECO:0000259" key="6">
    <source>
        <dbReference type="Pfam" id="PF00593"/>
    </source>
</evidence>
<keyword evidence="8" id="KW-0675">Receptor</keyword>
<evidence type="ECO:0000313" key="9">
    <source>
        <dbReference type="Proteomes" id="UP000295807"/>
    </source>
</evidence>
<dbReference type="SUPFAM" id="SSF49464">
    <property type="entry name" value="Carboxypeptidase regulatory domain-like"/>
    <property type="match status" value="1"/>
</dbReference>
<comment type="similarity">
    <text evidence="4">Belongs to the TonB-dependent receptor family.</text>
</comment>
<keyword evidence="5" id="KW-0732">Signal</keyword>
<dbReference type="SUPFAM" id="SSF56935">
    <property type="entry name" value="Porins"/>
    <property type="match status" value="1"/>
</dbReference>
<comment type="caution">
    <text evidence="8">The sequence shown here is derived from an EMBL/GenBank/DDBJ whole genome shotgun (WGS) entry which is preliminary data.</text>
</comment>
<evidence type="ECO:0000313" key="8">
    <source>
        <dbReference type="EMBL" id="TCS86882.1"/>
    </source>
</evidence>
<evidence type="ECO:0000256" key="3">
    <source>
        <dbReference type="ARBA" id="ARBA00023237"/>
    </source>
</evidence>
<dbReference type="Pfam" id="PF13715">
    <property type="entry name" value="CarbopepD_reg_2"/>
    <property type="match status" value="1"/>
</dbReference>
<feature type="domain" description="TonB-dependent receptor-like beta-barrel" evidence="6">
    <location>
        <begin position="531"/>
        <end position="935"/>
    </location>
</feature>
<dbReference type="InterPro" id="IPR037066">
    <property type="entry name" value="Plug_dom_sf"/>
</dbReference>
<dbReference type="OrthoDB" id="9768470at2"/>
<evidence type="ECO:0000259" key="7">
    <source>
        <dbReference type="Pfam" id="PF07715"/>
    </source>
</evidence>
<dbReference type="AlphaFoldDB" id="A0A4V2UTN4"/>
<dbReference type="Gene3D" id="2.40.170.20">
    <property type="entry name" value="TonB-dependent receptor, beta-barrel domain"/>
    <property type="match status" value="1"/>
</dbReference>
<sequence length="971" mass="108130">MNKWILFLLAFAGFTTTAYAQQGTLTGVVVDGASGETLIGVNITIPEANAGLATDLDGKYNIQLAPGTYTLEASFIAYQTKVIKEIVIKTGEVTRVDIPLTQESLELQQVIVTASSVDNSEVSMLRLQKNSLSIQDGISAQEINKIGFSNSAESMKRITGAAIEDGKFIVMRGLADRYSIATMNGVVLPSTTPYRNSTSMDLIPSTMLDNIVVKKTFTPDLPGNFTGGAVDISTKSLPDAFYLNIGLSASFNDQTTFNDNFLRDPVEGKYDWLGYDDGSRKIPDILLNNEMLTSLGGAINDIRSNPEDQQLINRFNSTMQALAGRGFSVNRHSPGLNKGINFSVGNRLRLKDGRSLGYNLGINYKQDHAQYDNRVVNNYTARMDFDNRMVPYLLSNGTESVTGSNLGGIFSLGYQLNNNNRVKASILYNNSADQSVLNFDDGSMPQLLSGSDLRNRAISFTRRSLLNAQLQGDHVAGFLGGTKVEWSGNYIVSRQYEPDKRLIAAPVFPGGTYNFVAEMSLPFHFFRDLRDEQYSGKIDLSSGLEKIDLKYGAFFSRKERDFEERRYQLSTSRTPDASQYVSFSEANGDYERFFAAGNTGVLGVRDGEVEFGNAYQYQTPPSSFYEGHEQVAAAYLMSTFDITDKLKTVLGARVEFTDIAVGIKSGAGEKGTINTVDVLPSLNFIYALNDRSNLRLSGTRTLARPNMRELAPFSSFELSGAFAEVGNPGLKRTNITNLDFRYELFPRPSELFALSLFYKNFENPIIKELSATSSSPVYQYVNTGTAKLMGVEVELRQKLDFISLALEKFNIGANFSYIYSRVDMRPEEYEIRKNVDPDIKDWRPFAAQSPYIANLILSYDNPEKGWQSTVFANMFGPRLFANGRGAAPDTYEMYGRINDKANNRITSNFPLPELNYRLRKSFANSFSVALTINNILDYSVVRYQEHNGIYYTNDVFNPGRTFQLSLGYEIR</sequence>
<dbReference type="Proteomes" id="UP000295807">
    <property type="component" value="Unassembled WGS sequence"/>
</dbReference>
<feature type="domain" description="TonB-dependent receptor plug" evidence="7">
    <location>
        <begin position="133"/>
        <end position="224"/>
    </location>
</feature>
<dbReference type="InterPro" id="IPR000531">
    <property type="entry name" value="Beta-barrel_TonB"/>
</dbReference>
<proteinExistence type="inferred from homology"/>
<feature type="chain" id="PRO_5020642534" evidence="5">
    <location>
        <begin position="21"/>
        <end position="971"/>
    </location>
</feature>
<evidence type="ECO:0000256" key="2">
    <source>
        <dbReference type="ARBA" id="ARBA00023136"/>
    </source>
</evidence>
<keyword evidence="4" id="KW-0798">TonB box</keyword>
<evidence type="ECO:0000256" key="4">
    <source>
        <dbReference type="RuleBase" id="RU003357"/>
    </source>
</evidence>
<organism evidence="8 9">
    <name type="scientific">Anseongella ginsenosidimutans</name>
    <dbReference type="NCBI Taxonomy" id="496056"/>
    <lineage>
        <taxon>Bacteria</taxon>
        <taxon>Pseudomonadati</taxon>
        <taxon>Bacteroidota</taxon>
        <taxon>Sphingobacteriia</taxon>
        <taxon>Sphingobacteriales</taxon>
        <taxon>Sphingobacteriaceae</taxon>
        <taxon>Anseongella</taxon>
    </lineage>
</organism>
<dbReference type="InterPro" id="IPR036942">
    <property type="entry name" value="Beta-barrel_TonB_sf"/>
</dbReference>
<dbReference type="Pfam" id="PF00593">
    <property type="entry name" value="TonB_dep_Rec_b-barrel"/>
    <property type="match status" value="1"/>
</dbReference>
<dbReference type="GO" id="GO:0009279">
    <property type="term" value="C:cell outer membrane"/>
    <property type="evidence" value="ECO:0007669"/>
    <property type="project" value="UniProtKB-SubCell"/>
</dbReference>
<dbReference type="InterPro" id="IPR012910">
    <property type="entry name" value="Plug_dom"/>
</dbReference>
<dbReference type="Gene3D" id="2.60.40.1120">
    <property type="entry name" value="Carboxypeptidase-like, regulatory domain"/>
    <property type="match status" value="1"/>
</dbReference>
<reference evidence="8 9" key="1">
    <citation type="submission" date="2019-03" db="EMBL/GenBank/DDBJ databases">
        <title>Genomic Encyclopedia of Type Strains, Phase IV (KMG-IV): sequencing the most valuable type-strain genomes for metagenomic binning, comparative biology and taxonomic classification.</title>
        <authorList>
            <person name="Goeker M."/>
        </authorList>
    </citation>
    <scope>NUCLEOTIDE SEQUENCE [LARGE SCALE GENOMIC DNA]</scope>
    <source>
        <strain evidence="8 9">DSM 21100</strain>
    </source>
</reference>
<dbReference type="Pfam" id="PF07715">
    <property type="entry name" value="Plug"/>
    <property type="match status" value="1"/>
</dbReference>
<accession>A0A4V2UTN4</accession>
<comment type="subcellular location">
    <subcellularLocation>
        <location evidence="1 4">Cell outer membrane</location>
    </subcellularLocation>
</comment>
<dbReference type="Gene3D" id="2.170.130.10">
    <property type="entry name" value="TonB-dependent receptor, plug domain"/>
    <property type="match status" value="1"/>
</dbReference>
<gene>
    <name evidence="8" type="ORF">EDD80_106193</name>
</gene>
<feature type="signal peptide" evidence="5">
    <location>
        <begin position="1"/>
        <end position="20"/>
    </location>
</feature>
<dbReference type="PANTHER" id="PTHR40980">
    <property type="entry name" value="PLUG DOMAIN-CONTAINING PROTEIN"/>
    <property type="match status" value="1"/>
</dbReference>
<name>A0A4V2UTN4_9SPHI</name>
<evidence type="ECO:0000256" key="1">
    <source>
        <dbReference type="ARBA" id="ARBA00004442"/>
    </source>
</evidence>
<keyword evidence="9" id="KW-1185">Reference proteome</keyword>
<evidence type="ECO:0000256" key="5">
    <source>
        <dbReference type="SAM" id="SignalP"/>
    </source>
</evidence>
<keyword evidence="2 4" id="KW-0472">Membrane</keyword>
<keyword evidence="3" id="KW-0998">Cell outer membrane</keyword>
<protein>
    <submittedName>
        <fullName evidence="8">TonB-dependent receptor</fullName>
    </submittedName>
</protein>
<dbReference type="EMBL" id="SMAD01000006">
    <property type="protein sequence ID" value="TCS86882.1"/>
    <property type="molecule type" value="Genomic_DNA"/>
</dbReference>